<evidence type="ECO:0000313" key="13">
    <source>
        <dbReference type="EMBL" id="SZX59817.1"/>
    </source>
</evidence>
<comment type="subcellular location">
    <subcellularLocation>
        <location evidence="3">Chromosome</location>
    </subcellularLocation>
    <subcellularLocation>
        <location evidence="2">Nucleus</location>
    </subcellularLocation>
</comment>
<evidence type="ECO:0000256" key="3">
    <source>
        <dbReference type="ARBA" id="ARBA00004286"/>
    </source>
</evidence>
<feature type="coiled-coil region" evidence="10">
    <location>
        <begin position="230"/>
        <end position="360"/>
    </location>
</feature>
<accession>A0A383V2L6</accession>
<dbReference type="GO" id="GO:0000794">
    <property type="term" value="C:condensed nuclear chromosome"/>
    <property type="evidence" value="ECO:0007669"/>
    <property type="project" value="TreeGrafter"/>
</dbReference>
<dbReference type="GO" id="GO:0007004">
    <property type="term" value="P:telomere maintenance via telomerase"/>
    <property type="evidence" value="ECO:0007669"/>
    <property type="project" value="TreeGrafter"/>
</dbReference>
<feature type="coiled-coil region" evidence="10">
    <location>
        <begin position="596"/>
        <end position="644"/>
    </location>
</feature>
<dbReference type="Proteomes" id="UP000256970">
    <property type="component" value="Unassembled WGS sequence"/>
</dbReference>
<dbReference type="GO" id="GO:0030870">
    <property type="term" value="C:Mre11 complex"/>
    <property type="evidence" value="ECO:0007669"/>
    <property type="project" value="TreeGrafter"/>
</dbReference>
<feature type="domain" description="Rad50/SbcC-type AAA" evidence="12">
    <location>
        <begin position="3"/>
        <end position="211"/>
    </location>
</feature>
<dbReference type="GO" id="GO:0006302">
    <property type="term" value="P:double-strand break repair"/>
    <property type="evidence" value="ECO:0007669"/>
    <property type="project" value="InterPro"/>
</dbReference>
<keyword evidence="10" id="KW-0175">Coiled coil</keyword>
<dbReference type="GO" id="GO:0016887">
    <property type="term" value="F:ATP hydrolysis activity"/>
    <property type="evidence" value="ECO:0007669"/>
    <property type="project" value="InterPro"/>
</dbReference>
<dbReference type="SUPFAM" id="SSF52540">
    <property type="entry name" value="P-loop containing nucleoside triphosphate hydrolases"/>
    <property type="match status" value="2"/>
</dbReference>
<keyword evidence="7" id="KW-0862">Zinc</keyword>
<comment type="cofactor">
    <cofactor evidence="1">
        <name>Zn(2+)</name>
        <dbReference type="ChEBI" id="CHEBI:29105"/>
    </cofactor>
</comment>
<keyword evidence="14" id="KW-1185">Reference proteome</keyword>
<dbReference type="GO" id="GO:0070192">
    <property type="term" value="P:chromosome organization involved in meiotic cell cycle"/>
    <property type="evidence" value="ECO:0007669"/>
    <property type="project" value="TreeGrafter"/>
</dbReference>
<comment type="catalytic activity">
    <reaction evidence="9">
        <text>ATP + H2O = ADP + phosphate + H(+)</text>
        <dbReference type="Rhea" id="RHEA:13065"/>
        <dbReference type="ChEBI" id="CHEBI:15377"/>
        <dbReference type="ChEBI" id="CHEBI:15378"/>
        <dbReference type="ChEBI" id="CHEBI:30616"/>
        <dbReference type="ChEBI" id="CHEBI:43474"/>
        <dbReference type="ChEBI" id="CHEBI:456216"/>
    </reaction>
</comment>
<evidence type="ECO:0000256" key="1">
    <source>
        <dbReference type="ARBA" id="ARBA00001947"/>
    </source>
</evidence>
<dbReference type="GO" id="GO:0043047">
    <property type="term" value="F:single-stranded telomeric DNA binding"/>
    <property type="evidence" value="ECO:0007669"/>
    <property type="project" value="TreeGrafter"/>
</dbReference>
<feature type="region of interest" description="Disordered" evidence="11">
    <location>
        <begin position="1089"/>
        <end position="1110"/>
    </location>
</feature>
<dbReference type="STRING" id="3088.A0A383V2L6"/>
<evidence type="ECO:0000256" key="4">
    <source>
        <dbReference type="ARBA" id="ARBA00009439"/>
    </source>
</evidence>
<dbReference type="Gene3D" id="3.40.50.300">
    <property type="entry name" value="P-loop containing nucleotide triphosphate hydrolases"/>
    <property type="match status" value="2"/>
</dbReference>
<feature type="coiled-coil region" evidence="10">
    <location>
        <begin position="745"/>
        <end position="947"/>
    </location>
</feature>
<dbReference type="InterPro" id="IPR038729">
    <property type="entry name" value="Rad50/SbcC_AAA"/>
</dbReference>
<evidence type="ECO:0000256" key="2">
    <source>
        <dbReference type="ARBA" id="ARBA00004123"/>
    </source>
</evidence>
<name>A0A383V2L6_TETOB</name>
<feature type="coiled-coil region" evidence="10">
    <location>
        <begin position="430"/>
        <end position="532"/>
    </location>
</feature>
<protein>
    <recommendedName>
        <fullName evidence="12">Rad50/SbcC-type AAA domain-containing protein</fullName>
    </recommendedName>
</protein>
<dbReference type="GO" id="GO:0003691">
    <property type="term" value="F:double-stranded telomeric DNA binding"/>
    <property type="evidence" value="ECO:0007669"/>
    <property type="project" value="TreeGrafter"/>
</dbReference>
<evidence type="ECO:0000256" key="7">
    <source>
        <dbReference type="ARBA" id="ARBA00022833"/>
    </source>
</evidence>
<proteinExistence type="inferred from homology"/>
<evidence type="ECO:0000256" key="10">
    <source>
        <dbReference type="SAM" id="Coils"/>
    </source>
</evidence>
<dbReference type="PANTHER" id="PTHR18867">
    <property type="entry name" value="RAD50"/>
    <property type="match status" value="1"/>
</dbReference>
<dbReference type="GO" id="GO:0051880">
    <property type="term" value="F:G-quadruplex DNA binding"/>
    <property type="evidence" value="ECO:0007669"/>
    <property type="project" value="TreeGrafter"/>
</dbReference>
<feature type="compositionally biased region" description="Basic and acidic residues" evidence="11">
    <location>
        <begin position="1096"/>
        <end position="1110"/>
    </location>
</feature>
<evidence type="ECO:0000256" key="6">
    <source>
        <dbReference type="ARBA" id="ARBA00022723"/>
    </source>
</evidence>
<dbReference type="InterPro" id="IPR027417">
    <property type="entry name" value="P-loop_NTPase"/>
</dbReference>
<evidence type="ECO:0000259" key="12">
    <source>
        <dbReference type="Pfam" id="PF13476"/>
    </source>
</evidence>
<comment type="similarity">
    <text evidence="4">Belongs to the SMC family. RAD50 subfamily.</text>
</comment>
<dbReference type="GO" id="GO:0000722">
    <property type="term" value="P:telomere maintenance via recombination"/>
    <property type="evidence" value="ECO:0007669"/>
    <property type="project" value="TreeGrafter"/>
</dbReference>
<dbReference type="GO" id="GO:0046872">
    <property type="term" value="F:metal ion binding"/>
    <property type="evidence" value="ECO:0007669"/>
    <property type="project" value="UniProtKB-KW"/>
</dbReference>
<keyword evidence="5" id="KW-0158">Chromosome</keyword>
<evidence type="ECO:0000256" key="11">
    <source>
        <dbReference type="SAM" id="MobiDB-lite"/>
    </source>
</evidence>
<evidence type="ECO:0000256" key="5">
    <source>
        <dbReference type="ARBA" id="ARBA00022454"/>
    </source>
</evidence>
<evidence type="ECO:0000313" key="14">
    <source>
        <dbReference type="Proteomes" id="UP000256970"/>
    </source>
</evidence>
<dbReference type="PANTHER" id="PTHR18867:SF12">
    <property type="entry name" value="DNA REPAIR PROTEIN RAD50"/>
    <property type="match status" value="1"/>
</dbReference>
<sequence>MLVKGIRSFSPDNNNVIEFYKPLTLIVGSNGAGKTTVIECLRQACTGEMPPNIGGNGRNWVMDPKVAGESEVKAQIKLRLRTSTQMPFVVVRSFQNVQKKATLQFKTLDATLQTYNKDTHAKEAVTYRCADINAMVPSLMGVSKAVLDNVIFVHQEESNWPLADGATIKKKFDEIFAATKYTKALETLRKLRLEKTQEVKEMRLKLDTLKSHKDMAASFSADIAAGSAKAERLHADIQQLQAAIDGHAVEVAAMDAKLDQIADVVDELSRLRAQLEVLSAAASEKLSRLDGGDFEESDAELDAFLQELKQTDAEGASRRESRVNELRVKQMDAASYEDRLQQAQQQLSRLQAAAEAHSSNVADRDAFLTATAAKLGIRLPGAAAAAAAGSEAGVVLPLAALDAFLGELRRRQAALQGEVVAMREAHRAQEADVAGRIDAANAELARAQQQGALKTADLRQLQARRDNLQQQVVAMSAVPYQAEELKLQEEDLCRRLEARKGEEARQDFEAQLAQQKAALERLAADMTALRGERDRFIMAGDAAGRARLASNALQAARDRLEGLLQGSAARQLIELAGNPQPLPHGAELKRLADAALRAREAEVKRKSTQLRDMEAELARRSGELASKRRQRVAAEARCQELRHELRRAVGSISMALDQPVLDALHGDDVETAYELAVQQLERVRNAAFRRMEKSSAFNNLLGMVLEDGQRECRCLVCNRAFANDEELAEMVSYVEEQRQELPARRTMYEQEIAELDRQLNGLNAHLADLAGLRELQGSMEATKAAEQQAQAQHDSQAEQVESLHEEANLLDVELTSLRRAVTDAGWSIAKQAAEVDDLKQQADAAAERAAQASGAQQLRQVEELDAELAELERQQRAADAAREDLNRRQGRIKDERMRLSEQLAAAREELRKAEQANRARLETQSQLKAADEQMGVLRSDIEAAKARVGPAQQARDGLLAQRDAMRATQLAAEGAKQAELKELSAAEEAYAAKQRLVEGYGAEQKEAQMAQLTQQLAELKDKRDACNREIVSLQQELDQSAAKVAENQNLVKTIEAVIDYRATKRQAEQLQQQIGTLTQQIGQVGDRNELQAGRAAAEEAAKEAQRQRDTKQGSLGVVLEQVKASKRSLADPKYAQIHARYRKQLIELKTTEMAAADLDKYHKALERALLAFHTGKMADINKIVKEMWQKTYRGQDIDYIQIKADAEGTARSYNYRVVMVNGGVELDMRGRCSAGQKVLACLSCGCQPTESHNLVDAHVCRVVMVNGGVELDMRGRCSAGQKVLACLSCGCQPTESHNLVDAHVCRVVMVNGGVELDMRGRCSAGQKVLACLIIRLALAETFCHNCGILALDEPTTNLDAGKGWRCGACMLGY</sequence>
<reference evidence="13 14" key="1">
    <citation type="submission" date="2016-10" db="EMBL/GenBank/DDBJ databases">
        <authorList>
            <person name="Cai Z."/>
        </authorList>
    </citation>
    <scope>NUCLEOTIDE SEQUENCE [LARGE SCALE GENOMIC DNA]</scope>
</reference>
<keyword evidence="8" id="KW-0539">Nucleus</keyword>
<dbReference type="EMBL" id="FNXT01000027">
    <property type="protein sequence ID" value="SZX59817.1"/>
    <property type="molecule type" value="Genomic_DNA"/>
</dbReference>
<gene>
    <name evidence="13" type="ORF">BQ4739_LOCUS423</name>
</gene>
<organism evidence="13 14">
    <name type="scientific">Tetradesmus obliquus</name>
    <name type="common">Green alga</name>
    <name type="synonym">Acutodesmus obliquus</name>
    <dbReference type="NCBI Taxonomy" id="3088"/>
    <lineage>
        <taxon>Eukaryota</taxon>
        <taxon>Viridiplantae</taxon>
        <taxon>Chlorophyta</taxon>
        <taxon>core chlorophytes</taxon>
        <taxon>Chlorophyceae</taxon>
        <taxon>CS clade</taxon>
        <taxon>Sphaeropleales</taxon>
        <taxon>Scenedesmaceae</taxon>
        <taxon>Tetradesmus</taxon>
    </lineage>
</organism>
<keyword evidence="6" id="KW-0479">Metal-binding</keyword>
<evidence type="ECO:0000256" key="9">
    <source>
        <dbReference type="ARBA" id="ARBA00049360"/>
    </source>
</evidence>
<evidence type="ECO:0000256" key="8">
    <source>
        <dbReference type="ARBA" id="ARBA00023242"/>
    </source>
</evidence>
<dbReference type="Pfam" id="PF13476">
    <property type="entry name" value="AAA_23"/>
    <property type="match status" value="1"/>
</dbReference>